<dbReference type="InterPro" id="IPR037175">
    <property type="entry name" value="KFase_sf"/>
</dbReference>
<dbReference type="PANTHER" id="PTHR34861:SF10">
    <property type="entry name" value="CYCLASE"/>
    <property type="match status" value="1"/>
</dbReference>
<dbReference type="Gene3D" id="3.50.30.50">
    <property type="entry name" value="Putative cyclase"/>
    <property type="match status" value="1"/>
</dbReference>
<protein>
    <submittedName>
        <fullName evidence="2">Cyclase family protein</fullName>
    </submittedName>
</protein>
<dbReference type="Proteomes" id="UP001187346">
    <property type="component" value="Unassembled WGS sequence"/>
</dbReference>
<reference evidence="2 3" key="1">
    <citation type="submission" date="2023-10" db="EMBL/GenBank/DDBJ databases">
        <title>Characterization of rhizosphere-enriched actinobacteria from wheat plants lab-grown on chernevaya soil.</title>
        <authorList>
            <person name="Tikhonova E.N."/>
            <person name="Konopkin A."/>
            <person name="Kravchenko I.K."/>
        </authorList>
    </citation>
    <scope>NUCLEOTIDE SEQUENCE [LARGE SCALE GENOMIC DNA]</scope>
    <source>
        <strain evidence="2 3">RR29</strain>
    </source>
</reference>
<evidence type="ECO:0000313" key="3">
    <source>
        <dbReference type="Proteomes" id="UP001187346"/>
    </source>
</evidence>
<evidence type="ECO:0000256" key="1">
    <source>
        <dbReference type="SAM" id="MobiDB-lite"/>
    </source>
</evidence>
<proteinExistence type="predicted"/>
<dbReference type="PANTHER" id="PTHR34861">
    <property type="match status" value="1"/>
</dbReference>
<dbReference type="SUPFAM" id="SSF102198">
    <property type="entry name" value="Putative cyclase"/>
    <property type="match status" value="1"/>
</dbReference>
<feature type="compositionally biased region" description="Basic and acidic residues" evidence="1">
    <location>
        <begin position="13"/>
        <end position="25"/>
    </location>
</feature>
<dbReference type="InterPro" id="IPR007325">
    <property type="entry name" value="KFase/CYL"/>
</dbReference>
<dbReference type="EMBL" id="JAWMAJ010000046">
    <property type="protein sequence ID" value="MDV7217480.1"/>
    <property type="molecule type" value="Genomic_DNA"/>
</dbReference>
<comment type="caution">
    <text evidence="2">The sequence shown here is derived from an EMBL/GenBank/DDBJ whole genome shotgun (WGS) entry which is preliminary data.</text>
</comment>
<organism evidence="2 3">
    <name type="scientific">Streptomyces prunicolor</name>
    <dbReference type="NCBI Taxonomy" id="67348"/>
    <lineage>
        <taxon>Bacteria</taxon>
        <taxon>Bacillati</taxon>
        <taxon>Actinomycetota</taxon>
        <taxon>Actinomycetes</taxon>
        <taxon>Kitasatosporales</taxon>
        <taxon>Streptomycetaceae</taxon>
        <taxon>Streptomyces</taxon>
    </lineage>
</organism>
<dbReference type="Pfam" id="PF04199">
    <property type="entry name" value="Cyclase"/>
    <property type="match status" value="1"/>
</dbReference>
<dbReference type="RefSeq" id="WP_266879998.1">
    <property type="nucleotide sequence ID" value="NZ_JAPEMW010000003.1"/>
</dbReference>
<gene>
    <name evidence="2" type="ORF">R5A26_16125</name>
</gene>
<feature type="region of interest" description="Disordered" evidence="1">
    <location>
        <begin position="1"/>
        <end position="29"/>
    </location>
</feature>
<keyword evidence="3" id="KW-1185">Reference proteome</keyword>
<accession>A0ABU4FA69</accession>
<name>A0ABU4FA69_9ACTN</name>
<sequence length="367" mass="39027">MSQPSTAPAGRMPESRWRTRPDRSTWGDFGPDDVLGRMNLVGPEQVRRGLAEVHDGITFCLSLALDQPGGTVLGPNRFPPVVRPTLRSGAVNFNCDMGVAHPGATDVVNDDLVVLHTQYSTQWDALGHIGARFDADGDGTPETVYYNGWRAGTDVTGPVGAARAGAASLADIEGIAQGTASSSDAGPVDISHLAGHGVQGRAVLVDLEAHYGTTRAAIGYEELAAVLDIDRVTVEAGDILLLHTGFTRNLIDSNGRPRPDATGDCAVLDGSDPRLREWIRDSGVAAIAADNHAVEAFPDPKAEPGRPVLPLHRLCLFELGIHLGELWWLSDLARHLRRTGRSRCLLTAPPLRLPRATGSPVTPIATV</sequence>
<evidence type="ECO:0000313" key="2">
    <source>
        <dbReference type="EMBL" id="MDV7217480.1"/>
    </source>
</evidence>